<evidence type="ECO:0000256" key="1">
    <source>
        <dbReference type="ARBA" id="ARBA00004173"/>
    </source>
</evidence>
<dbReference type="GeneID" id="95987894"/>
<evidence type="ECO:0000256" key="3">
    <source>
        <dbReference type="ARBA" id="ARBA00043970"/>
    </source>
</evidence>
<proteinExistence type="inferred from homology"/>
<reference evidence="4 5" key="1">
    <citation type="submission" date="2023-08" db="EMBL/GenBank/DDBJ databases">
        <title>Annotated Genome Sequence of Vanrija albida AlHP1.</title>
        <authorList>
            <person name="Herzog R."/>
        </authorList>
    </citation>
    <scope>NUCLEOTIDE SEQUENCE [LARGE SCALE GENOMIC DNA]</scope>
    <source>
        <strain evidence="4 5">AlHP1</strain>
    </source>
</reference>
<comment type="subcellular location">
    <subcellularLocation>
        <location evidence="1">Mitochondrion</location>
    </subcellularLocation>
</comment>
<name>A0ABR3PZ66_9TREE</name>
<protein>
    <submittedName>
        <fullName evidence="4">Uncharacterized protein</fullName>
    </submittedName>
</protein>
<comment type="caution">
    <text evidence="4">The sequence shown here is derived from an EMBL/GenBank/DDBJ whole genome shotgun (WGS) entry which is preliminary data.</text>
</comment>
<organism evidence="4 5">
    <name type="scientific">Vanrija albida</name>
    <dbReference type="NCBI Taxonomy" id="181172"/>
    <lineage>
        <taxon>Eukaryota</taxon>
        <taxon>Fungi</taxon>
        <taxon>Dikarya</taxon>
        <taxon>Basidiomycota</taxon>
        <taxon>Agaricomycotina</taxon>
        <taxon>Tremellomycetes</taxon>
        <taxon>Trichosporonales</taxon>
        <taxon>Trichosporonaceae</taxon>
        <taxon>Vanrija</taxon>
    </lineage>
</organism>
<keyword evidence="5" id="KW-1185">Reference proteome</keyword>
<gene>
    <name evidence="4" type="ORF">Q8F55_006851</name>
</gene>
<keyword evidence="2" id="KW-0496">Mitochondrion</keyword>
<evidence type="ECO:0000313" key="4">
    <source>
        <dbReference type="EMBL" id="KAL1407418.1"/>
    </source>
</evidence>
<evidence type="ECO:0000256" key="2">
    <source>
        <dbReference type="ARBA" id="ARBA00023128"/>
    </source>
</evidence>
<comment type="similarity">
    <text evidence="3">Belongs to the alpha-ketoglutarate dehydrogenase component 4 family.</text>
</comment>
<dbReference type="Proteomes" id="UP001565368">
    <property type="component" value="Unassembled WGS sequence"/>
</dbReference>
<sequence length="109" mass="11751">MRASLVRLARVPNIHFVGARHAVPKSAHTPAAHPAAPKDATDWAAFLKKSHPGGVSSGASIELYPASNKPADFDNFWEAPAYYWQRPELSEREIEAVMSGGATDIRTGA</sequence>
<evidence type="ECO:0000313" key="5">
    <source>
        <dbReference type="Proteomes" id="UP001565368"/>
    </source>
</evidence>
<accession>A0ABR3PZ66</accession>
<dbReference type="InterPro" id="IPR020373">
    <property type="entry name" value="Kgd4/YMR-31"/>
</dbReference>
<dbReference type="EMBL" id="JBBXJM010000005">
    <property type="protein sequence ID" value="KAL1407418.1"/>
    <property type="molecule type" value="Genomic_DNA"/>
</dbReference>
<dbReference type="RefSeq" id="XP_069207362.1">
    <property type="nucleotide sequence ID" value="XM_069355291.1"/>
</dbReference>
<dbReference type="Pfam" id="PF10937">
    <property type="entry name" value="Kgd4-YMR31"/>
    <property type="match status" value="1"/>
</dbReference>